<dbReference type="RefSeq" id="WP_209736753.1">
    <property type="nucleotide sequence ID" value="NZ_CP072611.1"/>
</dbReference>
<organism evidence="3 4">
    <name type="scientific">Aureimonas populi</name>
    <dbReference type="NCBI Taxonomy" id="1701758"/>
    <lineage>
        <taxon>Bacteria</taxon>
        <taxon>Pseudomonadati</taxon>
        <taxon>Pseudomonadota</taxon>
        <taxon>Alphaproteobacteria</taxon>
        <taxon>Hyphomicrobiales</taxon>
        <taxon>Aurantimonadaceae</taxon>
        <taxon>Aureimonas</taxon>
    </lineage>
</organism>
<protein>
    <submittedName>
        <fullName evidence="3">Uncharacterized protein</fullName>
    </submittedName>
</protein>
<feature type="region of interest" description="Disordered" evidence="1">
    <location>
        <begin position="49"/>
        <end position="89"/>
    </location>
</feature>
<evidence type="ECO:0000256" key="2">
    <source>
        <dbReference type="SAM" id="SignalP"/>
    </source>
</evidence>
<feature type="signal peptide" evidence="2">
    <location>
        <begin position="1"/>
        <end position="21"/>
    </location>
</feature>
<reference evidence="4" key="1">
    <citation type="journal article" date="2019" name="Int. J. Syst. Evol. Microbiol.">
        <title>The Global Catalogue of Microorganisms (GCM) 10K type strain sequencing project: providing services to taxonomists for standard genome sequencing and annotation.</title>
        <authorList>
            <consortium name="The Broad Institute Genomics Platform"/>
            <consortium name="The Broad Institute Genome Sequencing Center for Infectious Disease"/>
            <person name="Wu L."/>
            <person name="Ma J."/>
        </authorList>
    </citation>
    <scope>NUCLEOTIDE SEQUENCE [LARGE SCALE GENOMIC DNA]</scope>
    <source>
        <strain evidence="4">ZS-35-S2</strain>
    </source>
</reference>
<evidence type="ECO:0000313" key="4">
    <source>
        <dbReference type="Proteomes" id="UP001597371"/>
    </source>
</evidence>
<keyword evidence="2" id="KW-0732">Signal</keyword>
<evidence type="ECO:0000256" key="1">
    <source>
        <dbReference type="SAM" id="MobiDB-lite"/>
    </source>
</evidence>
<keyword evidence="4" id="KW-1185">Reference proteome</keyword>
<comment type="caution">
    <text evidence="3">The sequence shown here is derived from an EMBL/GenBank/DDBJ whole genome shotgun (WGS) entry which is preliminary data.</text>
</comment>
<name>A0ABW5CK04_9HYPH</name>
<evidence type="ECO:0000313" key="3">
    <source>
        <dbReference type="EMBL" id="MFD2237108.1"/>
    </source>
</evidence>
<gene>
    <name evidence="3" type="ORF">ACFSKQ_06445</name>
</gene>
<dbReference type="Proteomes" id="UP001597371">
    <property type="component" value="Unassembled WGS sequence"/>
</dbReference>
<dbReference type="EMBL" id="JBHUIJ010000006">
    <property type="protein sequence ID" value="MFD2237108.1"/>
    <property type="molecule type" value="Genomic_DNA"/>
</dbReference>
<feature type="chain" id="PRO_5047344783" evidence="2">
    <location>
        <begin position="22"/>
        <end position="235"/>
    </location>
</feature>
<accession>A0ABW5CK04</accession>
<proteinExistence type="predicted"/>
<sequence length="235" mass="24987">MRLIRTASLSAITAVAHLSPAAVPSVLAFSQISGENGGTRSLDGILSVPLPPLPGEESPAEPDVAPGEPDSAEAAAPDTAPLPVRYGDEGLSAPARDLRQRLIEIARAGEIEALRPYLETGSRPTALSVVPVDEDPVAFLKRASGDGEGVEILAILLEVLLSGHVRMDPGGENEIYVWPYFTQVPLEELTNPQLVELFEIVTAGDYQNMVANGAYDFYRVGISPEGRLEFFLAGD</sequence>